<comment type="similarity">
    <text evidence="1">Belongs to the aldo/keto reductase family.</text>
</comment>
<feature type="active site" description="Proton donor" evidence="4">
    <location>
        <position position="56"/>
    </location>
</feature>
<evidence type="ECO:0000256" key="3">
    <source>
        <dbReference type="ARBA" id="ARBA00071797"/>
    </source>
</evidence>
<dbReference type="Gene3D" id="3.20.20.100">
    <property type="entry name" value="NADP-dependent oxidoreductase domain"/>
    <property type="match status" value="1"/>
</dbReference>
<dbReference type="GO" id="GO:0005212">
    <property type="term" value="F:structural constituent of eye lens"/>
    <property type="evidence" value="ECO:0007669"/>
    <property type="project" value="UniProtKB-KW"/>
</dbReference>
<feature type="site" description="Lowers pKa of active site Tyr" evidence="6">
    <location>
        <position position="85"/>
    </location>
</feature>
<dbReference type="SUPFAM" id="SSF51430">
    <property type="entry name" value="NAD(P)-linked oxidoreductase"/>
    <property type="match status" value="1"/>
</dbReference>
<gene>
    <name evidence="8" type="ORF">NDU88_006983</name>
</gene>
<dbReference type="InterPro" id="IPR018170">
    <property type="entry name" value="Aldo/ket_reductase_CS"/>
</dbReference>
<dbReference type="EMBL" id="JANPWB010000008">
    <property type="protein sequence ID" value="KAJ1166584.1"/>
    <property type="molecule type" value="Genomic_DNA"/>
</dbReference>
<keyword evidence="2" id="KW-0273">Eye lens protein</keyword>
<dbReference type="GO" id="GO:0016491">
    <property type="term" value="F:oxidoreductase activity"/>
    <property type="evidence" value="ECO:0007669"/>
    <property type="project" value="InterPro"/>
</dbReference>
<evidence type="ECO:0000259" key="7">
    <source>
        <dbReference type="Pfam" id="PF00248"/>
    </source>
</evidence>
<accession>A0AAV7SRH6</accession>
<dbReference type="InterPro" id="IPR023210">
    <property type="entry name" value="NADP_OxRdtase_dom"/>
</dbReference>
<dbReference type="AlphaFoldDB" id="A0AAV7SRH6"/>
<feature type="domain" description="NADP-dependent oxidoreductase" evidence="7">
    <location>
        <begin position="20"/>
        <end position="300"/>
    </location>
</feature>
<dbReference type="InterPro" id="IPR036812">
    <property type="entry name" value="NAD(P)_OxRdtase_dom_sf"/>
</dbReference>
<feature type="binding site" evidence="5">
    <location>
        <position position="118"/>
    </location>
    <ligand>
        <name>substrate</name>
    </ligand>
</feature>
<evidence type="ECO:0000313" key="9">
    <source>
        <dbReference type="Proteomes" id="UP001066276"/>
    </source>
</evidence>
<dbReference type="PIRSF" id="PIRSF000097">
    <property type="entry name" value="AKR"/>
    <property type="match status" value="1"/>
</dbReference>
<dbReference type="PRINTS" id="PR00069">
    <property type="entry name" value="ALDKETRDTASE"/>
</dbReference>
<organism evidence="8 9">
    <name type="scientific">Pleurodeles waltl</name>
    <name type="common">Iberian ribbed newt</name>
    <dbReference type="NCBI Taxonomy" id="8319"/>
    <lineage>
        <taxon>Eukaryota</taxon>
        <taxon>Metazoa</taxon>
        <taxon>Chordata</taxon>
        <taxon>Craniata</taxon>
        <taxon>Vertebrata</taxon>
        <taxon>Euteleostomi</taxon>
        <taxon>Amphibia</taxon>
        <taxon>Batrachia</taxon>
        <taxon>Caudata</taxon>
        <taxon>Salamandroidea</taxon>
        <taxon>Salamandridae</taxon>
        <taxon>Pleurodelinae</taxon>
        <taxon>Pleurodeles</taxon>
    </lineage>
</organism>
<dbReference type="FunFam" id="3.20.20.100:FF:000003">
    <property type="entry name" value="Aldo-keto reductase family 1 member C3"/>
    <property type="match status" value="1"/>
</dbReference>
<dbReference type="Pfam" id="PF00248">
    <property type="entry name" value="Aldo_ket_red"/>
    <property type="match status" value="1"/>
</dbReference>
<evidence type="ECO:0000256" key="5">
    <source>
        <dbReference type="PIRSR" id="PIRSR000097-2"/>
    </source>
</evidence>
<evidence type="ECO:0000256" key="4">
    <source>
        <dbReference type="PIRSR" id="PIRSR000097-1"/>
    </source>
</evidence>
<dbReference type="PROSITE" id="PS00798">
    <property type="entry name" value="ALDOKETO_REDUCTASE_1"/>
    <property type="match status" value="1"/>
</dbReference>
<evidence type="ECO:0000313" key="8">
    <source>
        <dbReference type="EMBL" id="KAJ1166584.1"/>
    </source>
</evidence>
<evidence type="ECO:0000256" key="6">
    <source>
        <dbReference type="PIRSR" id="PIRSR000097-3"/>
    </source>
</evidence>
<dbReference type="Proteomes" id="UP001066276">
    <property type="component" value="Chromosome 4_2"/>
</dbReference>
<proteinExistence type="inferred from homology"/>
<reference evidence="8" key="1">
    <citation type="journal article" date="2022" name="bioRxiv">
        <title>Sequencing and chromosome-scale assembly of the giantPleurodeles waltlgenome.</title>
        <authorList>
            <person name="Brown T."/>
            <person name="Elewa A."/>
            <person name="Iarovenko S."/>
            <person name="Subramanian E."/>
            <person name="Araus A.J."/>
            <person name="Petzold A."/>
            <person name="Susuki M."/>
            <person name="Suzuki K.-i.T."/>
            <person name="Hayashi T."/>
            <person name="Toyoda A."/>
            <person name="Oliveira C."/>
            <person name="Osipova E."/>
            <person name="Leigh N.D."/>
            <person name="Simon A."/>
            <person name="Yun M.H."/>
        </authorList>
    </citation>
    <scope>NUCLEOTIDE SEQUENCE</scope>
    <source>
        <strain evidence="8">20211129_DDA</strain>
        <tissue evidence="8">Liver</tissue>
    </source>
</reference>
<dbReference type="PANTHER" id="PTHR11732">
    <property type="entry name" value="ALDO/KETO REDUCTASE"/>
    <property type="match status" value="1"/>
</dbReference>
<evidence type="ECO:0000256" key="2">
    <source>
        <dbReference type="ARBA" id="ARBA00022613"/>
    </source>
</evidence>
<evidence type="ECO:0000256" key="1">
    <source>
        <dbReference type="ARBA" id="ARBA00007905"/>
    </source>
</evidence>
<dbReference type="InterPro" id="IPR020471">
    <property type="entry name" value="AKR"/>
</dbReference>
<comment type="caution">
    <text evidence="8">The sequence shown here is derived from an EMBL/GenBank/DDBJ whole genome shotgun (WGS) entry which is preliminary data.</text>
</comment>
<sequence length="323" mass="36743">MALDKDSFITMSDGNRIPVLGFGTYAPEDVPKGQCKAGVKAAIEVGFRHIDGAYLYQNEVEVGEAIREKIADGTVKREEIFCTGKLWVTFHPPELVRQGLEKSLKALQLDYIDLFLIHCPFSLKPGESIIPMDENGKIICHSVDLRATWEAMEACKDAGLVKSIGVSNFNRRQLELILNKPGLKHQPVCNQVECHVYLNQCKMLEFCKSKNIVLVAYQVLGSSRDKWIDQTTPVLLDDPVLLKIGLKYKKSSAQIAVRYILQRDIVVLAKSFTPEHIKQNIQVFDFHLAPEDMQAIDGLNRDMRYLPMKLYAEHPEYPFREEY</sequence>
<dbReference type="PROSITE" id="PS00062">
    <property type="entry name" value="ALDOKETO_REDUCTASE_2"/>
    <property type="match status" value="1"/>
</dbReference>
<name>A0AAV7SRH6_PLEWA</name>
<protein>
    <recommendedName>
        <fullName evidence="3">Rho crystallin</fullName>
    </recommendedName>
</protein>
<keyword evidence="9" id="KW-1185">Reference proteome</keyword>